<dbReference type="PIRSF" id="PIRSF036406">
    <property type="entry name" value="Hept_kin"/>
    <property type="match status" value="1"/>
</dbReference>
<dbReference type="InterPro" id="IPR013750">
    <property type="entry name" value="GHMP_kinase_C_dom"/>
</dbReference>
<sequence length="331" mass="36667">MIISRTPLRISFAGGASDLAAFYRHEPGAVVTMAIDKYIYITVNKKFDNRIRASYSITEIVDSVDDLKHELIREALRIVQIDRGIEITSISDIPSEGTGLGSSSTYTVGILNALYAHCGHYAGAERIAHEACEIEIERCGAPIGKQDQYIAAYGGLQFIQFNPDESVFVDPVICAPQTRQQLQQHILMLYTSGTRSAPNVLAEQRTNTENDPAKRKNLRRMVQLARELYSALLKNNIASFGDILHENWMLKRELASGITNPQIDHWYERARAAGALGGKILGAGGCGFLMLFAPPERHQIIRDALPELRPVPVAMEPQGSKIIYVEEGSRS</sequence>
<dbReference type="InterPro" id="IPR001174">
    <property type="entry name" value="HddA/FKP"/>
</dbReference>
<dbReference type="PRINTS" id="PR00960">
    <property type="entry name" value="LMBPPROTEIN"/>
</dbReference>
<dbReference type="InterPro" id="IPR020568">
    <property type="entry name" value="Ribosomal_Su5_D2-typ_SF"/>
</dbReference>
<dbReference type="SUPFAM" id="SSF54211">
    <property type="entry name" value="Ribosomal protein S5 domain 2-like"/>
    <property type="match status" value="1"/>
</dbReference>
<evidence type="ECO:0000259" key="6">
    <source>
        <dbReference type="Pfam" id="PF00288"/>
    </source>
</evidence>
<comment type="similarity">
    <text evidence="5">Belongs to the GHMP kinase family.</text>
</comment>
<evidence type="ECO:0000313" key="9">
    <source>
        <dbReference type="Proteomes" id="UP000220527"/>
    </source>
</evidence>
<keyword evidence="4" id="KW-0067">ATP-binding</keyword>
<evidence type="ECO:0000256" key="2">
    <source>
        <dbReference type="ARBA" id="ARBA00022741"/>
    </source>
</evidence>
<dbReference type="Pfam" id="PF00288">
    <property type="entry name" value="GHMP_kinases_N"/>
    <property type="match status" value="1"/>
</dbReference>
<proteinExistence type="inferred from homology"/>
<dbReference type="EMBL" id="NQWI01000013">
    <property type="protein sequence ID" value="PDW04235.1"/>
    <property type="molecule type" value="Genomic_DNA"/>
</dbReference>
<dbReference type="Proteomes" id="UP000220527">
    <property type="component" value="Unassembled WGS sequence"/>
</dbReference>
<dbReference type="Pfam" id="PF08544">
    <property type="entry name" value="GHMP_kinases_C"/>
    <property type="match status" value="1"/>
</dbReference>
<dbReference type="RefSeq" id="WP_097642918.1">
    <property type="nucleotide sequence ID" value="NZ_NQWI01000013.1"/>
</dbReference>
<reference evidence="9" key="1">
    <citation type="submission" date="2017-08" db="EMBL/GenBank/DDBJ databases">
        <authorList>
            <person name="Grouzdev D.S."/>
            <person name="Gaisin V.A."/>
            <person name="Rysina M.S."/>
            <person name="Gorlenko V.M."/>
        </authorList>
    </citation>
    <scope>NUCLEOTIDE SEQUENCE [LARGE SCALE GENOMIC DNA]</scope>
    <source>
        <strain evidence="9">Kir15-3F</strain>
    </source>
</reference>
<evidence type="ECO:0000313" key="8">
    <source>
        <dbReference type="EMBL" id="PDW04235.1"/>
    </source>
</evidence>
<gene>
    <name evidence="8" type="ORF">CJ255_04600</name>
</gene>
<dbReference type="GO" id="GO:0005524">
    <property type="term" value="F:ATP binding"/>
    <property type="evidence" value="ECO:0007669"/>
    <property type="project" value="UniProtKB-KW"/>
</dbReference>
<evidence type="ECO:0000256" key="1">
    <source>
        <dbReference type="ARBA" id="ARBA00022679"/>
    </source>
</evidence>
<dbReference type="Gene3D" id="3.30.230.120">
    <property type="match status" value="1"/>
</dbReference>
<evidence type="ECO:0000256" key="4">
    <source>
        <dbReference type="ARBA" id="ARBA00022840"/>
    </source>
</evidence>
<feature type="domain" description="GHMP kinase N-terminal" evidence="6">
    <location>
        <begin position="72"/>
        <end position="155"/>
    </location>
</feature>
<accession>A0A2A6RMT5</accession>
<keyword evidence="3 8" id="KW-0418">Kinase</keyword>
<organism evidence="8 9">
    <name type="scientific">Candidatus Viridilinea mediisalina</name>
    <dbReference type="NCBI Taxonomy" id="2024553"/>
    <lineage>
        <taxon>Bacteria</taxon>
        <taxon>Bacillati</taxon>
        <taxon>Chloroflexota</taxon>
        <taxon>Chloroflexia</taxon>
        <taxon>Chloroflexales</taxon>
        <taxon>Chloroflexineae</taxon>
        <taxon>Oscillochloridaceae</taxon>
        <taxon>Candidatus Viridilinea</taxon>
    </lineage>
</organism>
<dbReference type="GO" id="GO:0050201">
    <property type="term" value="F:fucokinase activity"/>
    <property type="evidence" value="ECO:0007669"/>
    <property type="project" value="TreeGrafter"/>
</dbReference>
<dbReference type="AlphaFoldDB" id="A0A2A6RMT5"/>
<evidence type="ECO:0000256" key="5">
    <source>
        <dbReference type="ARBA" id="ARBA00038121"/>
    </source>
</evidence>
<dbReference type="PANTHER" id="PTHR32463">
    <property type="entry name" value="L-FUCOSE KINASE"/>
    <property type="match status" value="1"/>
</dbReference>
<evidence type="ECO:0000259" key="7">
    <source>
        <dbReference type="Pfam" id="PF08544"/>
    </source>
</evidence>
<dbReference type="InterPro" id="IPR006204">
    <property type="entry name" value="GHMP_kinase_N_dom"/>
</dbReference>
<dbReference type="InterPro" id="IPR036554">
    <property type="entry name" value="GHMP_kinase_C_sf"/>
</dbReference>
<dbReference type="GO" id="GO:0042352">
    <property type="term" value="P:GDP-L-fucose salvage"/>
    <property type="evidence" value="ECO:0007669"/>
    <property type="project" value="TreeGrafter"/>
</dbReference>
<comment type="caution">
    <text evidence="8">The sequence shown here is derived from an EMBL/GenBank/DDBJ whole genome shotgun (WGS) entry which is preliminary data.</text>
</comment>
<dbReference type="PANTHER" id="PTHR32463:SF0">
    <property type="entry name" value="L-FUCOSE KINASE"/>
    <property type="match status" value="1"/>
</dbReference>
<dbReference type="SUPFAM" id="SSF55060">
    <property type="entry name" value="GHMP Kinase, C-terminal domain"/>
    <property type="match status" value="1"/>
</dbReference>
<keyword evidence="1" id="KW-0808">Transferase</keyword>
<name>A0A2A6RMT5_9CHLR</name>
<keyword evidence="2" id="KW-0547">Nucleotide-binding</keyword>
<evidence type="ECO:0000256" key="3">
    <source>
        <dbReference type="ARBA" id="ARBA00022777"/>
    </source>
</evidence>
<protein>
    <submittedName>
        <fullName evidence="8">GHMP kinase</fullName>
    </submittedName>
</protein>
<feature type="domain" description="GHMP kinase C-terminal" evidence="7">
    <location>
        <begin position="229"/>
        <end position="305"/>
    </location>
</feature>
<keyword evidence="9" id="KW-1185">Reference proteome</keyword>
<dbReference type="InterPro" id="IPR052203">
    <property type="entry name" value="GHMP_Kinase-Related"/>
</dbReference>
<dbReference type="InterPro" id="IPR014606">
    <property type="entry name" value="Heptose_7-P_kinase"/>
</dbReference>
<dbReference type="OrthoDB" id="9812992at2"/>